<dbReference type="EMBL" id="JBICCN010000219">
    <property type="protein sequence ID" value="KAL3085937.1"/>
    <property type="molecule type" value="Genomic_DNA"/>
</dbReference>
<gene>
    <name evidence="1" type="ORF">niasHS_008979</name>
</gene>
<dbReference type="AlphaFoldDB" id="A0ABD2J4J8"/>
<name>A0ABD2J4J8_HETSC</name>
<proteinExistence type="predicted"/>
<dbReference type="Proteomes" id="UP001620645">
    <property type="component" value="Unassembled WGS sequence"/>
</dbReference>
<evidence type="ECO:0000313" key="2">
    <source>
        <dbReference type="Proteomes" id="UP001620645"/>
    </source>
</evidence>
<protein>
    <submittedName>
        <fullName evidence="1">Uncharacterized protein</fullName>
    </submittedName>
</protein>
<comment type="caution">
    <text evidence="1">The sequence shown here is derived from an EMBL/GenBank/DDBJ whole genome shotgun (WGS) entry which is preliminary data.</text>
</comment>
<evidence type="ECO:0000313" key="1">
    <source>
        <dbReference type="EMBL" id="KAL3085937.1"/>
    </source>
</evidence>
<sequence>MSSASFRTAANSFGRGSSHVHGKLLAAGGAGVGVGVGSAVTYAIQELLADENKQINFSNPDIEVAVDTIFPIKLCLPSNELQGGQLDSLLRRTLKCFGNPECCAEIRFCTQALMKKREVSIGGPQVNLQCTNCDVPVCAKSSINTTELVAGLFPVRLSHRDFQIAIRPEDFHSEIIIQKIKRLTRLNFDDICFKSRNRQMKSLHDNCDLTELLIISAQCINKLGCFVGLEFC</sequence>
<accession>A0ABD2J4J8</accession>
<reference evidence="1 2" key="1">
    <citation type="submission" date="2024-10" db="EMBL/GenBank/DDBJ databases">
        <authorList>
            <person name="Kim D."/>
        </authorList>
    </citation>
    <scope>NUCLEOTIDE SEQUENCE [LARGE SCALE GENOMIC DNA]</scope>
    <source>
        <strain evidence="1">Taebaek</strain>
    </source>
</reference>
<organism evidence="1 2">
    <name type="scientific">Heterodera schachtii</name>
    <name type="common">Sugarbeet cyst nematode worm</name>
    <name type="synonym">Tylenchus schachtii</name>
    <dbReference type="NCBI Taxonomy" id="97005"/>
    <lineage>
        <taxon>Eukaryota</taxon>
        <taxon>Metazoa</taxon>
        <taxon>Ecdysozoa</taxon>
        <taxon>Nematoda</taxon>
        <taxon>Chromadorea</taxon>
        <taxon>Rhabditida</taxon>
        <taxon>Tylenchina</taxon>
        <taxon>Tylenchomorpha</taxon>
        <taxon>Tylenchoidea</taxon>
        <taxon>Heteroderidae</taxon>
        <taxon>Heteroderinae</taxon>
        <taxon>Heterodera</taxon>
    </lineage>
</organism>
<keyword evidence="2" id="KW-1185">Reference proteome</keyword>